<keyword evidence="2" id="KW-1185">Reference proteome</keyword>
<proteinExistence type="predicted"/>
<organism evidence="1 2">
    <name type="scientific">Dryococelus australis</name>
    <dbReference type="NCBI Taxonomy" id="614101"/>
    <lineage>
        <taxon>Eukaryota</taxon>
        <taxon>Metazoa</taxon>
        <taxon>Ecdysozoa</taxon>
        <taxon>Arthropoda</taxon>
        <taxon>Hexapoda</taxon>
        <taxon>Insecta</taxon>
        <taxon>Pterygota</taxon>
        <taxon>Neoptera</taxon>
        <taxon>Polyneoptera</taxon>
        <taxon>Phasmatodea</taxon>
        <taxon>Verophasmatodea</taxon>
        <taxon>Anareolatae</taxon>
        <taxon>Phasmatidae</taxon>
        <taxon>Eurycanthinae</taxon>
        <taxon>Dryococelus</taxon>
    </lineage>
</organism>
<dbReference type="Proteomes" id="UP001159363">
    <property type="component" value="Chromosome 1"/>
</dbReference>
<evidence type="ECO:0000313" key="2">
    <source>
        <dbReference type="Proteomes" id="UP001159363"/>
    </source>
</evidence>
<sequence>MVIPVVPTQPLLVVSLPVQPVNWLRHNNSEAMQLQIQEAFAYKEGFLRQQSAVLCRRHLGSSLATTQLCCKHGTASLIPSSLLMRGHMSLPKTGVMLWSPTVRVARRCANAGCSATSASQPGCYINTPGGMITRSGPSVYKDGTMAARGHLAPAPPDVLPDHCQTGVPPVPAVERAPTQLPSANKNGAVPECNGRVNGKSQRKPAGQHSSYLIHTAVCWVAINRVAPGDAATFLAHVGACVELPSAAHRVLPRVVYEDNENYERHEQRHRLISEVACDLHGASDGTALRHPRWKEKGSGAEQQARKESKVRLCVALGVRYGSDLASEGLRREFRRELSFKVVRQRKFRTVYHRHPPARRNIHQWMNMSLNIGNSQKGKSSGRLSIAAESVGQVQGVCKETQEVDPCC</sequence>
<evidence type="ECO:0000313" key="1">
    <source>
        <dbReference type="EMBL" id="KAJ8897273.1"/>
    </source>
</evidence>
<accession>A0ABQ9IKP9</accession>
<reference evidence="1 2" key="1">
    <citation type="submission" date="2023-02" db="EMBL/GenBank/DDBJ databases">
        <title>LHISI_Scaffold_Assembly.</title>
        <authorList>
            <person name="Stuart O.P."/>
            <person name="Cleave R."/>
            <person name="Magrath M.J.L."/>
            <person name="Mikheyev A.S."/>
        </authorList>
    </citation>
    <scope>NUCLEOTIDE SEQUENCE [LARGE SCALE GENOMIC DNA]</scope>
    <source>
        <strain evidence="1">Daus_M_001</strain>
        <tissue evidence="1">Leg muscle</tissue>
    </source>
</reference>
<name>A0ABQ9IKP9_9NEOP</name>
<protein>
    <submittedName>
        <fullName evidence="1">Uncharacterized protein</fullName>
    </submittedName>
</protein>
<dbReference type="EMBL" id="JARBHB010000001">
    <property type="protein sequence ID" value="KAJ8897273.1"/>
    <property type="molecule type" value="Genomic_DNA"/>
</dbReference>
<gene>
    <name evidence="1" type="ORF">PR048_002619</name>
</gene>
<comment type="caution">
    <text evidence="1">The sequence shown here is derived from an EMBL/GenBank/DDBJ whole genome shotgun (WGS) entry which is preliminary data.</text>
</comment>